<feature type="transmembrane region" description="Helical" evidence="7">
    <location>
        <begin position="364"/>
        <end position="384"/>
    </location>
</feature>
<comment type="subunit">
    <text evidence="6">May interact with CcsA.</text>
</comment>
<dbReference type="PANTHER" id="PTHR31566:SF0">
    <property type="entry name" value="CYTOCHROME C BIOGENESIS PROTEIN CCS1, CHLOROPLASTIC"/>
    <property type="match status" value="1"/>
</dbReference>
<evidence type="ECO:0000259" key="8">
    <source>
        <dbReference type="Pfam" id="PF05140"/>
    </source>
</evidence>
<evidence type="ECO:0000313" key="13">
    <source>
        <dbReference type="EMBL" id="BBA18785.1"/>
    </source>
</evidence>
<keyword evidence="5 6" id="KW-0472">Membrane</keyword>
<proteinExistence type="inferred from homology"/>
<evidence type="ECO:0000256" key="1">
    <source>
        <dbReference type="ARBA" id="ARBA00004141"/>
    </source>
</evidence>
<dbReference type="EMBL" id="LC269923">
    <property type="protein sequence ID" value="BBA18923.1"/>
    <property type="molecule type" value="Genomic_DNA"/>
</dbReference>
<dbReference type="InterPro" id="IPR023494">
    <property type="entry name" value="Cyt_c_bgen_Ccs1/CcsB/ResB"/>
</dbReference>
<comment type="subcellular location">
    <subcellularLocation>
        <location evidence="1">Membrane</location>
        <topology evidence="1">Multi-pass membrane protein</topology>
    </subcellularLocation>
    <subcellularLocation>
        <location evidence="6">Plastid</location>
        <location evidence="6">Chloroplast thylakoid membrane</location>
        <topology evidence="6">Multi-pass membrane protein</topology>
    </subcellularLocation>
</comment>
<keyword evidence="2 6" id="KW-0812">Transmembrane</keyword>
<reference evidence="15" key="1">
    <citation type="submission" date="2017-05" db="EMBL/GenBank/DDBJ databases">
        <title>Chloroplast genome sequences of Heterosigma akashiwo, a bloom-forming raphidophyte.</title>
        <authorList>
            <person name="Ueki S."/>
        </authorList>
    </citation>
    <scope>NUCLEOTIDE SEQUENCE</scope>
    <source>
        <strain evidence="11">CCAP934/4</strain>
        <strain evidence="9">CCAP934/8</strain>
        <strain evidence="15">CCMP1596</strain>
        <strain evidence="12">CCMP2274</strain>
        <strain evidence="13">CCMP3374</strain>
        <strain evidence="10">EHUSP01</strain>
        <strain evidence="14">HaFk01</strain>
    </source>
</reference>
<dbReference type="GO" id="GO:0009535">
    <property type="term" value="C:chloroplast thylakoid membrane"/>
    <property type="evidence" value="ECO:0007669"/>
    <property type="project" value="UniProtKB-SubCell"/>
</dbReference>
<keyword evidence="6" id="KW-0793">Thylakoid</keyword>
<protein>
    <recommendedName>
        <fullName evidence="6">Cytochrome c biogenesis protein Ccs1</fullName>
    </recommendedName>
</protein>
<dbReference type="GO" id="GO:0017004">
    <property type="term" value="P:cytochrome complex assembly"/>
    <property type="evidence" value="ECO:0007669"/>
    <property type="project" value="UniProtKB-UniRule"/>
</dbReference>
<dbReference type="Pfam" id="PF05140">
    <property type="entry name" value="ResB"/>
    <property type="match status" value="1"/>
</dbReference>
<feature type="transmembrane region" description="Helical" evidence="7">
    <location>
        <begin position="71"/>
        <end position="90"/>
    </location>
</feature>
<dbReference type="SMR" id="A0A224ANU3"/>
<sequence length="426" mass="49200">MEKIFKILANLKFAIALLLLISITITFGSIIEQDQTLDYYKQNYPLTNPIGGFLTWKVINMFQLNHIYKNFWFISLLLSLGISLIACTFFQQFPGIKFSRRCYFSNNPRKTDFQTQLKTNLSRNIIYTIISEGYFVFQQKKNFYGTKGIIGRIAPVFVHLSIILILLGSIFASLGGFNSQELIGKGEIFHIQNVTSSGPLTKLSQQAIRVNDFWINYYPNNKIKQFYSNLSIINGDGQEVRSKTISVNKPLIYKDLTFYQTDWNLLGLRISHNNKNFQIPVIQTTQNLNKVWLTWLPLESNTSKNLSGETIIINNYKGTIYIYDNNGQLNKKIELSNFIENKNYKLIEFLSVTGIQIKSDPGILFIYFGFGFLMVSTILSYLSFSQVWLGIDYLEQNNIKLTVNAKTNRTKVLLTTQMYKITKNKR</sequence>
<keyword evidence="15" id="KW-0934">Plastid</keyword>
<comment type="function">
    <text evidence="6">Required during biogenesis of c-type cytochromes (cytochrome c6 and cytochrome f) at the step of heme attachment.</text>
</comment>
<dbReference type="EMBL" id="LC269920">
    <property type="protein sequence ID" value="BBA18508.1"/>
    <property type="molecule type" value="Genomic_DNA"/>
</dbReference>
<dbReference type="HAMAP" id="MF_01392">
    <property type="entry name" value="CytC_Ccs1"/>
    <property type="match status" value="1"/>
</dbReference>
<evidence type="ECO:0000313" key="12">
    <source>
        <dbReference type="EMBL" id="BBA18646.1"/>
    </source>
</evidence>
<evidence type="ECO:0000313" key="15">
    <source>
        <dbReference type="EMBL" id="BBA19061.1"/>
    </source>
</evidence>
<evidence type="ECO:0000313" key="9">
    <source>
        <dbReference type="EMBL" id="BBA18230.1"/>
    </source>
</evidence>
<evidence type="ECO:0000256" key="5">
    <source>
        <dbReference type="ARBA" id="ARBA00023136"/>
    </source>
</evidence>
<keyword evidence="4 6" id="KW-1133">Transmembrane helix</keyword>
<feature type="transmembrane region" description="Helical" evidence="7">
    <location>
        <begin position="149"/>
        <end position="172"/>
    </location>
</feature>
<evidence type="ECO:0000256" key="4">
    <source>
        <dbReference type="ARBA" id="ARBA00022989"/>
    </source>
</evidence>
<evidence type="ECO:0000313" key="11">
    <source>
        <dbReference type="EMBL" id="BBA18508.1"/>
    </source>
</evidence>
<dbReference type="EMBL" id="LC269922">
    <property type="protein sequence ID" value="BBA18785.1"/>
    <property type="molecule type" value="Genomic_DNA"/>
</dbReference>
<comment type="similarity">
    <text evidence="6">Belongs to the Ccs1/CcsB family.</text>
</comment>
<evidence type="ECO:0000256" key="6">
    <source>
        <dbReference type="HAMAP-Rule" id="MF_01392"/>
    </source>
</evidence>
<keyword evidence="15" id="KW-0150">Chloroplast</keyword>
<evidence type="ECO:0000256" key="3">
    <source>
        <dbReference type="ARBA" id="ARBA00022748"/>
    </source>
</evidence>
<evidence type="ECO:0000313" key="10">
    <source>
        <dbReference type="EMBL" id="BBA18369.1"/>
    </source>
</evidence>
<organism evidence="15">
    <name type="scientific">Heterosigma akashiwo</name>
    <name type="common">Chromophytic alga</name>
    <name type="synonym">Heterosigma carterae</name>
    <dbReference type="NCBI Taxonomy" id="2829"/>
    <lineage>
        <taxon>Eukaryota</taxon>
        <taxon>Sar</taxon>
        <taxon>Stramenopiles</taxon>
        <taxon>Ochrophyta</taxon>
        <taxon>Raphidophyceae</taxon>
        <taxon>Chattonellales</taxon>
        <taxon>Chattonellaceae</taxon>
        <taxon>Heterosigma</taxon>
    </lineage>
</organism>
<gene>
    <name evidence="15" type="primary">ycf44</name>
    <name evidence="6" type="synonym">ccs1</name>
    <name evidence="9" type="synonym">ycf4</name>
</gene>
<dbReference type="AlphaFoldDB" id="A0A224ANU3"/>
<dbReference type="PANTHER" id="PTHR31566">
    <property type="entry name" value="CYTOCHROME C BIOGENESIS PROTEIN CCS1, CHLOROPLASTIC"/>
    <property type="match status" value="1"/>
</dbReference>
<feature type="transmembrane region" description="Helical" evidence="7">
    <location>
        <begin position="12"/>
        <end position="31"/>
    </location>
</feature>
<dbReference type="EMBL" id="LC269918">
    <property type="protein sequence ID" value="BBA18230.1"/>
    <property type="molecule type" value="Genomic_DNA"/>
</dbReference>
<dbReference type="EMBL" id="LC269921">
    <property type="protein sequence ID" value="BBA18646.1"/>
    <property type="molecule type" value="Genomic_DNA"/>
</dbReference>
<dbReference type="EMBL" id="LC269924">
    <property type="protein sequence ID" value="BBA19061.1"/>
    <property type="molecule type" value="Genomic_DNA"/>
</dbReference>
<keyword evidence="3 6" id="KW-0201">Cytochrome c-type biogenesis</keyword>
<evidence type="ECO:0000256" key="7">
    <source>
        <dbReference type="SAM" id="Phobius"/>
    </source>
</evidence>
<evidence type="ECO:0000256" key="2">
    <source>
        <dbReference type="ARBA" id="ARBA00022692"/>
    </source>
</evidence>
<evidence type="ECO:0000313" key="14">
    <source>
        <dbReference type="EMBL" id="BBA18923.1"/>
    </source>
</evidence>
<accession>A0A224ANU3</accession>
<dbReference type="InterPro" id="IPR007816">
    <property type="entry name" value="ResB-like_domain"/>
</dbReference>
<dbReference type="EMBL" id="LC269919">
    <property type="protein sequence ID" value="BBA18369.1"/>
    <property type="molecule type" value="Genomic_DNA"/>
</dbReference>
<name>A0A224ANU3_HETAK</name>
<feature type="domain" description="ResB-like" evidence="8">
    <location>
        <begin position="11"/>
        <end position="330"/>
    </location>
</feature>
<geneLocation type="chloroplast" evidence="15"/>